<dbReference type="Proteomes" id="UP000183832">
    <property type="component" value="Unassembled WGS sequence"/>
</dbReference>
<proteinExistence type="predicted"/>
<organism evidence="1 2">
    <name type="scientific">Clunio marinus</name>
    <dbReference type="NCBI Taxonomy" id="568069"/>
    <lineage>
        <taxon>Eukaryota</taxon>
        <taxon>Metazoa</taxon>
        <taxon>Ecdysozoa</taxon>
        <taxon>Arthropoda</taxon>
        <taxon>Hexapoda</taxon>
        <taxon>Insecta</taxon>
        <taxon>Pterygota</taxon>
        <taxon>Neoptera</taxon>
        <taxon>Endopterygota</taxon>
        <taxon>Diptera</taxon>
        <taxon>Nematocera</taxon>
        <taxon>Chironomoidea</taxon>
        <taxon>Chironomidae</taxon>
        <taxon>Clunio</taxon>
    </lineage>
</organism>
<evidence type="ECO:0000313" key="2">
    <source>
        <dbReference type="Proteomes" id="UP000183832"/>
    </source>
</evidence>
<dbReference type="EMBL" id="CVRI01000054">
    <property type="protein sequence ID" value="CRL00320.1"/>
    <property type="molecule type" value="Genomic_DNA"/>
</dbReference>
<dbReference type="AlphaFoldDB" id="A0A1J1IJE6"/>
<protein>
    <submittedName>
        <fullName evidence="1">CLUMA_CG013593, isoform A</fullName>
    </submittedName>
</protein>
<accession>A0A1J1IJE6</accession>
<evidence type="ECO:0000313" key="1">
    <source>
        <dbReference type="EMBL" id="CRL00320.1"/>
    </source>
</evidence>
<reference evidence="1 2" key="1">
    <citation type="submission" date="2015-04" db="EMBL/GenBank/DDBJ databases">
        <authorList>
            <person name="Syromyatnikov M.Y."/>
            <person name="Popov V.N."/>
        </authorList>
    </citation>
    <scope>NUCLEOTIDE SEQUENCE [LARGE SCALE GENOMIC DNA]</scope>
</reference>
<sequence length="87" mass="10139">MSVVYYEHFSQVLNLSEEKLLNEEATSNSLTAQDHYLVDLTLNESQKEDNIKYKAYTIKPLQHMNLNLGDKRKDNNNCVETSMELRS</sequence>
<keyword evidence="2" id="KW-1185">Reference proteome</keyword>
<gene>
    <name evidence="1" type="ORF">CLUMA_CG013593</name>
</gene>
<name>A0A1J1IJE6_9DIPT</name>